<dbReference type="GO" id="GO:0016740">
    <property type="term" value="F:transferase activity"/>
    <property type="evidence" value="ECO:0007669"/>
    <property type="project" value="UniProtKB-KW"/>
</dbReference>
<organism evidence="4 5">
    <name type="scientific">Nitrosomonas aestuarii</name>
    <dbReference type="NCBI Taxonomy" id="52441"/>
    <lineage>
        <taxon>Bacteria</taxon>
        <taxon>Pseudomonadati</taxon>
        <taxon>Pseudomonadota</taxon>
        <taxon>Betaproteobacteria</taxon>
        <taxon>Nitrosomonadales</taxon>
        <taxon>Nitrosomonadaceae</taxon>
        <taxon>Nitrosomonas</taxon>
    </lineage>
</organism>
<keyword evidence="2" id="KW-0808">Transferase</keyword>
<dbReference type="Gene3D" id="3.90.1150.10">
    <property type="entry name" value="Aspartate Aminotransferase, domain 1"/>
    <property type="match status" value="1"/>
</dbReference>
<dbReference type="PANTHER" id="PTHR13693">
    <property type="entry name" value="CLASS II AMINOTRANSFERASE/8-AMINO-7-OXONONANOATE SYNTHASE"/>
    <property type="match status" value="1"/>
</dbReference>
<dbReference type="RefSeq" id="WP_090696429.1">
    <property type="nucleotide sequence ID" value="NZ_FOSP01000001.1"/>
</dbReference>
<feature type="domain" description="Aminotransferase class I/classII large" evidence="3">
    <location>
        <begin position="67"/>
        <end position="420"/>
    </location>
</feature>
<accession>A0A1I3X9F6</accession>
<dbReference type="InterPro" id="IPR015424">
    <property type="entry name" value="PyrdxlP-dep_Trfase"/>
</dbReference>
<dbReference type="InterPro" id="IPR050087">
    <property type="entry name" value="AON_synthase_class-II"/>
</dbReference>
<dbReference type="EMBL" id="FOSP01000001">
    <property type="protein sequence ID" value="SFK15641.1"/>
    <property type="molecule type" value="Genomic_DNA"/>
</dbReference>
<dbReference type="InterPro" id="IPR015422">
    <property type="entry name" value="PyrdxlP-dep_Trfase_small"/>
</dbReference>
<dbReference type="SUPFAM" id="SSF53383">
    <property type="entry name" value="PLP-dependent transferases"/>
    <property type="match status" value="1"/>
</dbReference>
<dbReference type="Proteomes" id="UP000199533">
    <property type="component" value="Unassembled WGS sequence"/>
</dbReference>
<dbReference type="GO" id="GO:0030170">
    <property type="term" value="F:pyridoxal phosphate binding"/>
    <property type="evidence" value="ECO:0007669"/>
    <property type="project" value="InterPro"/>
</dbReference>
<evidence type="ECO:0000256" key="2">
    <source>
        <dbReference type="ARBA" id="ARBA00022679"/>
    </source>
</evidence>
<sequence length="431" mass="47834">MSLEQLNAYCTSKLSELSEKGAQKGIEKVITRIFTSDWIRQGRLPDAEEDKSFGPRYFLAGDENAYLLMNSNSYLGLSMHPQVIAAEEKAAKEFGTGPGAVRFISGTYAPHVELENRLAAFHQRESAMIYSAAYATVMGVLPPLIDDNTLVISDQLNHNSIINAIRLCRPAQKAIYKHLDMAELERILRISTSNNSKGNKLQIKRILVITDGIFSMRGDHAPLNKIVDLCRKYEHHFADGIITIADDSHGVGAFGATGRGVEEYTHSKVDILIATLGKALGVNGGYVTASKPVIDYLRETSPFYIYSNPITPSEARAATKSLDILESSEGRERLKKLRTLTKRFEIGLAELGFETIPGDHPVTPLLVRDTQKTAQLTRHLHNNKVLATGLNYPVVPQGEEEIRFQINVNHTVRDIDYTLAVLDNFNIAHYG</sequence>
<evidence type="ECO:0000313" key="4">
    <source>
        <dbReference type="EMBL" id="SFK15641.1"/>
    </source>
</evidence>
<dbReference type="AlphaFoldDB" id="A0A1I3X9F6"/>
<comment type="cofactor">
    <cofactor evidence="1">
        <name>pyridoxal 5'-phosphate</name>
        <dbReference type="ChEBI" id="CHEBI:597326"/>
    </cofactor>
</comment>
<dbReference type="InterPro" id="IPR015421">
    <property type="entry name" value="PyrdxlP-dep_Trfase_major"/>
</dbReference>
<keyword evidence="5" id="KW-1185">Reference proteome</keyword>
<evidence type="ECO:0000259" key="3">
    <source>
        <dbReference type="Pfam" id="PF00155"/>
    </source>
</evidence>
<protein>
    <submittedName>
        <fullName evidence="4">2-amino-3-ketobutyrate coenzyme A ligase</fullName>
    </submittedName>
</protein>
<reference evidence="5" key="1">
    <citation type="submission" date="2016-10" db="EMBL/GenBank/DDBJ databases">
        <authorList>
            <person name="Varghese N."/>
            <person name="Submissions S."/>
        </authorList>
    </citation>
    <scope>NUCLEOTIDE SEQUENCE [LARGE SCALE GENOMIC DNA]</scope>
    <source>
        <strain evidence="5">Nm69</strain>
    </source>
</reference>
<keyword evidence="4" id="KW-0436">Ligase</keyword>
<evidence type="ECO:0000313" key="5">
    <source>
        <dbReference type="Proteomes" id="UP000199533"/>
    </source>
</evidence>
<dbReference type="GO" id="GO:0016874">
    <property type="term" value="F:ligase activity"/>
    <property type="evidence" value="ECO:0007669"/>
    <property type="project" value="UniProtKB-KW"/>
</dbReference>
<dbReference type="Pfam" id="PF00155">
    <property type="entry name" value="Aminotran_1_2"/>
    <property type="match status" value="1"/>
</dbReference>
<evidence type="ECO:0000256" key="1">
    <source>
        <dbReference type="ARBA" id="ARBA00001933"/>
    </source>
</evidence>
<dbReference type="STRING" id="52441.SAMN05216302_1001160"/>
<proteinExistence type="predicted"/>
<dbReference type="InterPro" id="IPR004839">
    <property type="entry name" value="Aminotransferase_I/II_large"/>
</dbReference>
<dbReference type="OrthoDB" id="9807157at2"/>
<name>A0A1I3X9F6_9PROT</name>
<dbReference type="Gene3D" id="3.40.640.10">
    <property type="entry name" value="Type I PLP-dependent aspartate aminotransferase-like (Major domain)"/>
    <property type="match status" value="1"/>
</dbReference>
<gene>
    <name evidence="4" type="ORF">SAMN05216302_1001160</name>
</gene>